<reference evidence="1 2" key="1">
    <citation type="submission" date="2023-08" db="EMBL/GenBank/DDBJ databases">
        <title>Pseudoalteromonas haloplanktis LL1 genome.</title>
        <authorList>
            <person name="Wu S."/>
        </authorList>
    </citation>
    <scope>NUCLEOTIDE SEQUENCE [LARGE SCALE GENOMIC DNA]</scope>
    <source>
        <strain evidence="1 2">LL1</strain>
    </source>
</reference>
<proteinExistence type="predicted"/>
<dbReference type="RefSeq" id="WP_016706376.1">
    <property type="nucleotide sequence ID" value="NZ_JAVIFY010000001.1"/>
</dbReference>
<accession>A0ABU1B7A7</accession>
<evidence type="ECO:0000313" key="2">
    <source>
        <dbReference type="Proteomes" id="UP001226574"/>
    </source>
</evidence>
<gene>
    <name evidence="1" type="ORF">RC083_01685</name>
</gene>
<dbReference type="Proteomes" id="UP001226574">
    <property type="component" value="Unassembled WGS sequence"/>
</dbReference>
<keyword evidence="2" id="KW-1185">Reference proteome</keyword>
<comment type="caution">
    <text evidence="1">The sequence shown here is derived from an EMBL/GenBank/DDBJ whole genome shotgun (WGS) entry which is preliminary data.</text>
</comment>
<organism evidence="1 2">
    <name type="scientific">Pseudoalteromonas haloplanktis</name>
    <name type="common">Alteromonas haloplanktis</name>
    <dbReference type="NCBI Taxonomy" id="228"/>
    <lineage>
        <taxon>Bacteria</taxon>
        <taxon>Pseudomonadati</taxon>
        <taxon>Pseudomonadota</taxon>
        <taxon>Gammaproteobacteria</taxon>
        <taxon>Alteromonadales</taxon>
        <taxon>Pseudoalteromonadaceae</taxon>
        <taxon>Pseudoalteromonas</taxon>
    </lineage>
</organism>
<protein>
    <recommendedName>
        <fullName evidence="3">Orphan protein</fullName>
    </recommendedName>
</protein>
<evidence type="ECO:0008006" key="3">
    <source>
        <dbReference type="Google" id="ProtNLM"/>
    </source>
</evidence>
<evidence type="ECO:0000313" key="1">
    <source>
        <dbReference type="EMBL" id="MDQ9090298.1"/>
    </source>
</evidence>
<dbReference type="EMBL" id="JAVIFY010000001">
    <property type="protein sequence ID" value="MDQ9090298.1"/>
    <property type="molecule type" value="Genomic_DNA"/>
</dbReference>
<sequence length="78" mass="8682">MNTLLLSILLLSPNEVQLTTQVKLQTTEAIKVIQAESATQLKKQIADSLENMELTLPIIVDQQTLAKVHTVQKQLSQD</sequence>
<name>A0ABU1B7A7_PSEHA</name>